<protein>
    <recommendedName>
        <fullName evidence="5">Ferrous iron transporter FeoA domain-containing protein</fullName>
    </recommendedName>
</protein>
<dbReference type="InterPro" id="IPR038157">
    <property type="entry name" value="FeoA_core_dom"/>
</dbReference>
<dbReference type="SUPFAM" id="SSF50037">
    <property type="entry name" value="C-terminal domain of transcriptional repressors"/>
    <property type="match status" value="1"/>
</dbReference>
<evidence type="ECO:0000256" key="2">
    <source>
        <dbReference type="SAM" id="MobiDB-lite"/>
    </source>
</evidence>
<feature type="region of interest" description="Disordered" evidence="2">
    <location>
        <begin position="45"/>
        <end position="92"/>
    </location>
</feature>
<keyword evidence="1" id="KW-0408">Iron</keyword>
<feature type="compositionally biased region" description="Basic residues" evidence="2">
    <location>
        <begin position="48"/>
        <end position="58"/>
    </location>
</feature>
<keyword evidence="4" id="KW-1185">Reference proteome</keyword>
<accession>A0A286RAE1</accession>
<evidence type="ECO:0008006" key="5">
    <source>
        <dbReference type="Google" id="ProtNLM"/>
    </source>
</evidence>
<evidence type="ECO:0000256" key="1">
    <source>
        <dbReference type="ARBA" id="ARBA00023004"/>
    </source>
</evidence>
<evidence type="ECO:0000313" key="4">
    <source>
        <dbReference type="Proteomes" id="UP000215086"/>
    </source>
</evidence>
<dbReference type="AlphaFoldDB" id="A0A286RAE1"/>
<dbReference type="KEGG" id="ttf:THTE_0305"/>
<feature type="compositionally biased region" description="Polar residues" evidence="2">
    <location>
        <begin position="78"/>
        <end position="92"/>
    </location>
</feature>
<evidence type="ECO:0000313" key="3">
    <source>
        <dbReference type="EMBL" id="ASV72907.1"/>
    </source>
</evidence>
<sequence length="92" mass="9870">MQELGLRPGTVVRVFRPGNPCIVWLGGSKLGVRMDDDVRILVEALPGHHGHPHRHRHGWGSDPSSQMESVATAPKATPENSSAGTAGESQTR</sequence>
<gene>
    <name evidence="3" type="ORF">THTE_0305</name>
</gene>
<organism evidence="3 4">
    <name type="scientific">Thermogutta terrifontis</name>
    <dbReference type="NCBI Taxonomy" id="1331910"/>
    <lineage>
        <taxon>Bacteria</taxon>
        <taxon>Pseudomonadati</taxon>
        <taxon>Planctomycetota</taxon>
        <taxon>Planctomycetia</taxon>
        <taxon>Pirellulales</taxon>
        <taxon>Thermoguttaceae</taxon>
        <taxon>Thermogutta</taxon>
    </lineage>
</organism>
<proteinExistence type="predicted"/>
<dbReference type="Proteomes" id="UP000215086">
    <property type="component" value="Chromosome"/>
</dbReference>
<name>A0A286RAE1_9BACT</name>
<dbReference type="EMBL" id="CP018477">
    <property type="protein sequence ID" value="ASV72907.1"/>
    <property type="molecule type" value="Genomic_DNA"/>
</dbReference>
<dbReference type="InterPro" id="IPR008988">
    <property type="entry name" value="Transcriptional_repressor_C"/>
</dbReference>
<reference evidence="3 4" key="1">
    <citation type="journal article" name="Front. Microbiol.">
        <title>Sugar Metabolism of the First Thermophilic Planctomycete Thermogutta terrifontis: Comparative Genomic and Transcriptomic Approaches.</title>
        <authorList>
            <person name="Elcheninov A.G."/>
            <person name="Menzel P."/>
            <person name="Gudbergsdottir S.R."/>
            <person name="Slesarev A.I."/>
            <person name="Kadnikov V.V."/>
            <person name="Krogh A."/>
            <person name="Bonch-Osmolovskaya E.A."/>
            <person name="Peng X."/>
            <person name="Kublanov I.V."/>
        </authorList>
    </citation>
    <scope>NUCLEOTIDE SEQUENCE [LARGE SCALE GENOMIC DNA]</scope>
    <source>
        <strain evidence="3 4">R1</strain>
    </source>
</reference>
<dbReference type="Gene3D" id="2.30.30.90">
    <property type="match status" value="1"/>
</dbReference>